<proteinExistence type="predicted"/>
<reference evidence="1 2" key="1">
    <citation type="journal article" date="2022" name="DNA Res.">
        <title>Chromosomal-level genome assembly of the orchid tree Bauhinia variegata (Leguminosae; Cercidoideae) supports the allotetraploid origin hypothesis of Bauhinia.</title>
        <authorList>
            <person name="Zhong Y."/>
            <person name="Chen Y."/>
            <person name="Zheng D."/>
            <person name="Pang J."/>
            <person name="Liu Y."/>
            <person name="Luo S."/>
            <person name="Meng S."/>
            <person name="Qian L."/>
            <person name="Wei D."/>
            <person name="Dai S."/>
            <person name="Zhou R."/>
        </authorList>
    </citation>
    <scope>NUCLEOTIDE SEQUENCE [LARGE SCALE GENOMIC DNA]</scope>
    <source>
        <strain evidence="1">BV-YZ2020</strain>
    </source>
</reference>
<evidence type="ECO:0000313" key="2">
    <source>
        <dbReference type="Proteomes" id="UP000828941"/>
    </source>
</evidence>
<evidence type="ECO:0000313" key="1">
    <source>
        <dbReference type="EMBL" id="KAI4352187.1"/>
    </source>
</evidence>
<name>A0ACB9PWK3_BAUVA</name>
<sequence length="96" mass="10174">MKISGVAVCATMVVSVLLLEAPQMMVEAVNCSPLEVSPCLGAVASNTPPSKTCCQKLRQQKPCFCAYLKNPSLKQYVNSPGTKRVATACQVAIPKC</sequence>
<dbReference type="Proteomes" id="UP000828941">
    <property type="component" value="Chromosome 3"/>
</dbReference>
<organism evidence="1 2">
    <name type="scientific">Bauhinia variegata</name>
    <name type="common">Purple orchid tree</name>
    <name type="synonym">Phanera variegata</name>
    <dbReference type="NCBI Taxonomy" id="167791"/>
    <lineage>
        <taxon>Eukaryota</taxon>
        <taxon>Viridiplantae</taxon>
        <taxon>Streptophyta</taxon>
        <taxon>Embryophyta</taxon>
        <taxon>Tracheophyta</taxon>
        <taxon>Spermatophyta</taxon>
        <taxon>Magnoliopsida</taxon>
        <taxon>eudicotyledons</taxon>
        <taxon>Gunneridae</taxon>
        <taxon>Pentapetalae</taxon>
        <taxon>rosids</taxon>
        <taxon>fabids</taxon>
        <taxon>Fabales</taxon>
        <taxon>Fabaceae</taxon>
        <taxon>Cercidoideae</taxon>
        <taxon>Cercideae</taxon>
        <taxon>Bauhiniinae</taxon>
        <taxon>Bauhinia</taxon>
    </lineage>
</organism>
<keyword evidence="2" id="KW-1185">Reference proteome</keyword>
<protein>
    <submittedName>
        <fullName evidence="1">Uncharacterized protein</fullName>
    </submittedName>
</protein>
<comment type="caution">
    <text evidence="1">The sequence shown here is derived from an EMBL/GenBank/DDBJ whole genome shotgun (WGS) entry which is preliminary data.</text>
</comment>
<gene>
    <name evidence="1" type="ORF">L6164_006461</name>
</gene>
<dbReference type="EMBL" id="CM039428">
    <property type="protein sequence ID" value="KAI4352187.1"/>
    <property type="molecule type" value="Genomic_DNA"/>
</dbReference>
<accession>A0ACB9PWK3</accession>